<dbReference type="GO" id="GO:0004526">
    <property type="term" value="F:ribonuclease P activity"/>
    <property type="evidence" value="ECO:0007669"/>
    <property type="project" value="TreeGrafter"/>
</dbReference>
<evidence type="ECO:0000313" key="2">
    <source>
        <dbReference type="Proteomes" id="UP000235965"/>
    </source>
</evidence>
<dbReference type="PANTHER" id="PTHR15396:SF1">
    <property type="entry name" value="RIBONUCLEASE P PROTEIN SUBUNIT P40"/>
    <property type="match status" value="1"/>
</dbReference>
<gene>
    <name evidence="1" type="ORF">B7P43_G11774</name>
</gene>
<dbReference type="Pfam" id="PF08584">
    <property type="entry name" value="Ribonuc_P_40"/>
    <property type="match status" value="1"/>
</dbReference>
<organism evidence="1 2">
    <name type="scientific">Cryptotermes secundus</name>
    <dbReference type="NCBI Taxonomy" id="105785"/>
    <lineage>
        <taxon>Eukaryota</taxon>
        <taxon>Metazoa</taxon>
        <taxon>Ecdysozoa</taxon>
        <taxon>Arthropoda</taxon>
        <taxon>Hexapoda</taxon>
        <taxon>Insecta</taxon>
        <taxon>Pterygota</taxon>
        <taxon>Neoptera</taxon>
        <taxon>Polyneoptera</taxon>
        <taxon>Dictyoptera</taxon>
        <taxon>Blattodea</taxon>
        <taxon>Blattoidea</taxon>
        <taxon>Termitoidae</taxon>
        <taxon>Kalotermitidae</taxon>
        <taxon>Cryptotermitinae</taxon>
        <taxon>Cryptotermes</taxon>
    </lineage>
</organism>
<sequence>MLCPEVWNFSPPASSFKFKRGRLNEVKTQCTNLIDFHYFNHLVSVVLPDTINVSEVITDSLNDDCEYYEVEDIHVSHLINKEFIEAFVKKGHLTVLSNGTNIDTDDCVALTPSGHLFLTLNRQTYQELGLEGRPSFFSRSKPNRYVVQLDLKEQHFAPGKKFYNRVQQCLRENIQVKQNLLVAWDPPEEKICPSSIAAYFSSQGHKVSLCQPRFSKQVLYNVKVPEYFPDDGDDNSALELIEWLGAFSIGADLNSGAPDNFVNMYQCPLQTKEVGATVHMQWTGYFTYSQIHRLFDELRQYVSQRTSIPWVSLYVQGFADSPVSWGLKEHQFYSNGDNNYVLFLSPTGSYLACSYISSNKRPKSKTKK</sequence>
<proteinExistence type="predicted"/>
<reference evidence="1 2" key="1">
    <citation type="submission" date="2017-12" db="EMBL/GenBank/DDBJ databases">
        <title>Hemimetabolous genomes reveal molecular basis of termite eusociality.</title>
        <authorList>
            <person name="Harrison M.C."/>
            <person name="Jongepier E."/>
            <person name="Robertson H.M."/>
            <person name="Arning N."/>
            <person name="Bitard-Feildel T."/>
            <person name="Chao H."/>
            <person name="Childers C.P."/>
            <person name="Dinh H."/>
            <person name="Doddapaneni H."/>
            <person name="Dugan S."/>
            <person name="Gowin J."/>
            <person name="Greiner C."/>
            <person name="Han Y."/>
            <person name="Hu H."/>
            <person name="Hughes D.S.T."/>
            <person name="Huylmans A.-K."/>
            <person name="Kemena C."/>
            <person name="Kremer L.P.M."/>
            <person name="Lee S.L."/>
            <person name="Lopez-Ezquerra A."/>
            <person name="Mallet L."/>
            <person name="Monroy-Kuhn J.M."/>
            <person name="Moser A."/>
            <person name="Murali S.C."/>
            <person name="Muzny D.M."/>
            <person name="Otani S."/>
            <person name="Piulachs M.-D."/>
            <person name="Poelchau M."/>
            <person name="Qu J."/>
            <person name="Schaub F."/>
            <person name="Wada-Katsumata A."/>
            <person name="Worley K.C."/>
            <person name="Xie Q."/>
            <person name="Ylla G."/>
            <person name="Poulsen M."/>
            <person name="Gibbs R.A."/>
            <person name="Schal C."/>
            <person name="Richards S."/>
            <person name="Belles X."/>
            <person name="Korb J."/>
            <person name="Bornberg-Bauer E."/>
        </authorList>
    </citation>
    <scope>NUCLEOTIDE SEQUENCE [LARGE SCALE GENOMIC DNA]</scope>
    <source>
        <tissue evidence="1">Whole body</tissue>
    </source>
</reference>
<dbReference type="OrthoDB" id="446759at2759"/>
<comment type="caution">
    <text evidence="1">The sequence shown here is derived from an EMBL/GenBank/DDBJ whole genome shotgun (WGS) entry which is preliminary data.</text>
</comment>
<dbReference type="GO" id="GO:0030681">
    <property type="term" value="C:multimeric ribonuclease P complex"/>
    <property type="evidence" value="ECO:0007669"/>
    <property type="project" value="TreeGrafter"/>
</dbReference>
<dbReference type="PANTHER" id="PTHR15396">
    <property type="entry name" value="RIBONUCLEASE P PROTEIN SUBUNIT P40"/>
    <property type="match status" value="1"/>
</dbReference>
<dbReference type="EMBL" id="NEVH01004414">
    <property type="protein sequence ID" value="PNF39443.1"/>
    <property type="molecule type" value="Genomic_DNA"/>
</dbReference>
<protein>
    <submittedName>
        <fullName evidence="1">Uncharacterized protein</fullName>
    </submittedName>
</protein>
<dbReference type="InterPro" id="IPR013893">
    <property type="entry name" value="RNase_P_Rpp40"/>
</dbReference>
<name>A0A2J7RF31_9NEOP</name>
<dbReference type="GO" id="GO:0000172">
    <property type="term" value="C:ribonuclease MRP complex"/>
    <property type="evidence" value="ECO:0007669"/>
    <property type="project" value="TreeGrafter"/>
</dbReference>
<dbReference type="GO" id="GO:0000447">
    <property type="term" value="P:endonucleolytic cleavage in ITS1 to separate SSU-rRNA from 5.8S rRNA and LSU-rRNA from tricistronic rRNA transcript (SSU-rRNA, 5.8S rRNA, LSU-rRNA)"/>
    <property type="evidence" value="ECO:0007669"/>
    <property type="project" value="TreeGrafter"/>
</dbReference>
<dbReference type="AlphaFoldDB" id="A0A2J7RF31"/>
<accession>A0A2J7RF31</accession>
<dbReference type="GO" id="GO:0000171">
    <property type="term" value="F:ribonuclease MRP activity"/>
    <property type="evidence" value="ECO:0007669"/>
    <property type="project" value="TreeGrafter"/>
</dbReference>
<evidence type="ECO:0000313" key="1">
    <source>
        <dbReference type="EMBL" id="PNF39443.1"/>
    </source>
</evidence>
<keyword evidence="2" id="KW-1185">Reference proteome</keyword>
<dbReference type="GO" id="GO:0001682">
    <property type="term" value="P:tRNA 5'-leader removal"/>
    <property type="evidence" value="ECO:0007669"/>
    <property type="project" value="InterPro"/>
</dbReference>
<dbReference type="Proteomes" id="UP000235965">
    <property type="component" value="Unassembled WGS sequence"/>
</dbReference>